<feature type="compositionally biased region" description="Gly residues" evidence="1">
    <location>
        <begin position="13"/>
        <end position="26"/>
    </location>
</feature>
<dbReference type="PROSITE" id="PS50006">
    <property type="entry name" value="FHA_DOMAIN"/>
    <property type="match status" value="1"/>
</dbReference>
<evidence type="ECO:0000313" key="3">
    <source>
        <dbReference type="EMBL" id="SIT43345.1"/>
    </source>
</evidence>
<evidence type="ECO:0000259" key="2">
    <source>
        <dbReference type="PROSITE" id="PS50006"/>
    </source>
</evidence>
<dbReference type="CDD" id="cd00060">
    <property type="entry name" value="FHA"/>
    <property type="match status" value="1"/>
</dbReference>
<dbReference type="SUPFAM" id="SSF49879">
    <property type="entry name" value="SMAD/FHA domain"/>
    <property type="match status" value="1"/>
</dbReference>
<sequence length="274" mass="29842">MSNKSIKDIVGLFRGGKGSSSTGGSGSETVCPKGHPMDPSWTHCPRCEAESRANEPSGATSSHHSFDDPDTRSPTMSSRQHTVVPGGTSSDASATRQDSGYDSPSHGSSASTRRSSRRKITGVLVTFTWEHQGDLFVLYEGRNVIGTGTVESEGGRPCDVLLTVDATMSNEHAVILCRAGRHELFDSRSTNGTYADDQFVESAGVMLRDGARIKTGETVWLFRKIESDDAPAHQGHVRNEGHEDHRREEAPRQASEWNEPRDPHRPSRDDSRIG</sequence>
<gene>
    <name evidence="3" type="ORF">BN2475_420064</name>
</gene>
<feature type="compositionally biased region" description="Polar residues" evidence="1">
    <location>
        <begin position="72"/>
        <end position="102"/>
    </location>
</feature>
<dbReference type="OrthoDB" id="949044at2"/>
<dbReference type="InterPro" id="IPR008984">
    <property type="entry name" value="SMAD_FHA_dom_sf"/>
</dbReference>
<evidence type="ECO:0000313" key="4">
    <source>
        <dbReference type="Proteomes" id="UP000187012"/>
    </source>
</evidence>
<dbReference type="Pfam" id="PF00498">
    <property type="entry name" value="FHA"/>
    <property type="match status" value="1"/>
</dbReference>
<accession>A0A1N7S7F4</accession>
<dbReference type="STRING" id="1247936.BN2475_420064"/>
<feature type="domain" description="FHA" evidence="2">
    <location>
        <begin position="138"/>
        <end position="200"/>
    </location>
</feature>
<dbReference type="RefSeq" id="WP_094781079.1">
    <property type="nucleotide sequence ID" value="NZ_CYGX02000042.1"/>
</dbReference>
<dbReference type="EMBL" id="CYGX02000042">
    <property type="protein sequence ID" value="SIT43345.1"/>
    <property type="molecule type" value="Genomic_DNA"/>
</dbReference>
<evidence type="ECO:0000256" key="1">
    <source>
        <dbReference type="SAM" id="MobiDB-lite"/>
    </source>
</evidence>
<dbReference type="Proteomes" id="UP000187012">
    <property type="component" value="Unassembled WGS sequence"/>
</dbReference>
<dbReference type="InterPro" id="IPR000253">
    <property type="entry name" value="FHA_dom"/>
</dbReference>
<protein>
    <recommendedName>
        <fullName evidence="2">FHA domain-containing protein</fullName>
    </recommendedName>
</protein>
<keyword evidence="4" id="KW-1185">Reference proteome</keyword>
<organism evidence="3 4">
    <name type="scientific">Paraburkholderia ribeironis</name>
    <dbReference type="NCBI Taxonomy" id="1247936"/>
    <lineage>
        <taxon>Bacteria</taxon>
        <taxon>Pseudomonadati</taxon>
        <taxon>Pseudomonadota</taxon>
        <taxon>Betaproteobacteria</taxon>
        <taxon>Burkholderiales</taxon>
        <taxon>Burkholderiaceae</taxon>
        <taxon>Paraburkholderia</taxon>
    </lineage>
</organism>
<feature type="compositionally biased region" description="Basic and acidic residues" evidence="1">
    <location>
        <begin position="258"/>
        <end position="274"/>
    </location>
</feature>
<dbReference type="Gene3D" id="2.60.200.20">
    <property type="match status" value="1"/>
</dbReference>
<feature type="region of interest" description="Disordered" evidence="1">
    <location>
        <begin position="230"/>
        <end position="274"/>
    </location>
</feature>
<reference evidence="3 4" key="1">
    <citation type="submission" date="2016-12" db="EMBL/GenBank/DDBJ databases">
        <authorList>
            <person name="Song W.-J."/>
            <person name="Kurnit D.M."/>
        </authorList>
    </citation>
    <scope>NUCLEOTIDE SEQUENCE [LARGE SCALE GENOMIC DNA]</scope>
    <source>
        <strain evidence="3 4">STM7296</strain>
    </source>
</reference>
<proteinExistence type="predicted"/>
<feature type="compositionally biased region" description="Basic and acidic residues" evidence="1">
    <location>
        <begin position="230"/>
        <end position="251"/>
    </location>
</feature>
<dbReference type="AlphaFoldDB" id="A0A1N7S7F4"/>
<feature type="compositionally biased region" description="Low complexity" evidence="1">
    <location>
        <begin position="103"/>
        <end position="113"/>
    </location>
</feature>
<feature type="region of interest" description="Disordered" evidence="1">
    <location>
        <begin position="1"/>
        <end position="117"/>
    </location>
</feature>
<name>A0A1N7S7F4_9BURK</name>